<sequence>MNKMNGLLADIYDKRIVNKYTNLLPPNHQIFYYFEIDEDSCGFMFYIAEEMQYISKTKLNTALTVGYVTGFISIGKIKLESEDLSDLMEHINDKLDRTPYKKRVINALESNQLKLNPDEQQLLIEAQTRLIPEEISITFVSVNENYLGKGVGQFLMLLACNFAKTKYQIEKISLDDDSDNTWNLKRNMYVKLGLWYINEEPEPEMEGRIDIILENWSQFKKYYTDPTRNSYLGTPFKPYFI</sequence>
<dbReference type="PROSITE" id="PS51186">
    <property type="entry name" value="GNAT"/>
    <property type="match status" value="1"/>
</dbReference>
<dbReference type="AlphaFoldDB" id="A0A6C0END8"/>
<dbReference type="SUPFAM" id="SSF55729">
    <property type="entry name" value="Acyl-CoA N-acyltransferases (Nat)"/>
    <property type="match status" value="1"/>
</dbReference>
<dbReference type="InterPro" id="IPR000182">
    <property type="entry name" value="GNAT_dom"/>
</dbReference>
<dbReference type="Pfam" id="PF00583">
    <property type="entry name" value="Acetyltransf_1"/>
    <property type="match status" value="1"/>
</dbReference>
<dbReference type="GO" id="GO:0016747">
    <property type="term" value="F:acyltransferase activity, transferring groups other than amino-acyl groups"/>
    <property type="evidence" value="ECO:0007669"/>
    <property type="project" value="InterPro"/>
</dbReference>
<accession>A0A6C0END8</accession>
<reference evidence="2" key="1">
    <citation type="journal article" date="2020" name="Nature">
        <title>Giant virus diversity and host interactions through global metagenomics.</title>
        <authorList>
            <person name="Schulz F."/>
            <person name="Roux S."/>
            <person name="Paez-Espino D."/>
            <person name="Jungbluth S."/>
            <person name="Walsh D.A."/>
            <person name="Denef V.J."/>
            <person name="McMahon K.D."/>
            <person name="Konstantinidis K.T."/>
            <person name="Eloe-Fadrosh E.A."/>
            <person name="Kyrpides N.C."/>
            <person name="Woyke T."/>
        </authorList>
    </citation>
    <scope>NUCLEOTIDE SEQUENCE</scope>
    <source>
        <strain evidence="2">GVMAG-M-3300001351-8</strain>
    </source>
</reference>
<dbReference type="InterPro" id="IPR016181">
    <property type="entry name" value="Acyl_CoA_acyltransferase"/>
</dbReference>
<evidence type="ECO:0000259" key="1">
    <source>
        <dbReference type="PROSITE" id="PS51186"/>
    </source>
</evidence>
<dbReference type="EMBL" id="MN738865">
    <property type="protein sequence ID" value="QHT28865.1"/>
    <property type="molecule type" value="Genomic_DNA"/>
</dbReference>
<dbReference type="Gene3D" id="3.40.630.30">
    <property type="match status" value="1"/>
</dbReference>
<feature type="domain" description="N-acetyltransferase" evidence="1">
    <location>
        <begin position="75"/>
        <end position="210"/>
    </location>
</feature>
<proteinExistence type="predicted"/>
<organism evidence="2">
    <name type="scientific">viral metagenome</name>
    <dbReference type="NCBI Taxonomy" id="1070528"/>
    <lineage>
        <taxon>unclassified sequences</taxon>
        <taxon>metagenomes</taxon>
        <taxon>organismal metagenomes</taxon>
    </lineage>
</organism>
<name>A0A6C0END8_9ZZZZ</name>
<protein>
    <recommendedName>
        <fullName evidence="1">N-acetyltransferase domain-containing protein</fullName>
    </recommendedName>
</protein>
<evidence type="ECO:0000313" key="2">
    <source>
        <dbReference type="EMBL" id="QHT28865.1"/>
    </source>
</evidence>